<protein>
    <recommendedName>
        <fullName evidence="2">SAF domain-containing protein</fullName>
    </recommendedName>
</protein>
<gene>
    <name evidence="3" type="ORF">ATJ78_1805</name>
</gene>
<reference evidence="3 4" key="1">
    <citation type="submission" date="2017-10" db="EMBL/GenBank/DDBJ databases">
        <title>Sequencing the genomes of 1000 actinobacteria strains.</title>
        <authorList>
            <person name="Klenk H.-P."/>
        </authorList>
    </citation>
    <scope>NUCLEOTIDE SEQUENCE [LARGE SCALE GENOMIC DNA]</scope>
    <source>
        <strain evidence="3 4">DSM 21798</strain>
    </source>
</reference>
<evidence type="ECO:0000313" key="4">
    <source>
        <dbReference type="Proteomes" id="UP000221369"/>
    </source>
</evidence>
<keyword evidence="4" id="KW-1185">Reference proteome</keyword>
<accession>A0A2A9DW86</accession>
<dbReference type="InterPro" id="IPR013974">
    <property type="entry name" value="SAF"/>
</dbReference>
<proteinExistence type="predicted"/>
<dbReference type="AlphaFoldDB" id="A0A2A9DW86"/>
<dbReference type="CDD" id="cd11614">
    <property type="entry name" value="SAF_CpaB_FlgA_like"/>
    <property type="match status" value="1"/>
</dbReference>
<keyword evidence="1" id="KW-0472">Membrane</keyword>
<feature type="transmembrane region" description="Helical" evidence="1">
    <location>
        <begin position="21"/>
        <end position="43"/>
    </location>
</feature>
<keyword evidence="1" id="KW-0812">Transmembrane</keyword>
<evidence type="ECO:0000313" key="3">
    <source>
        <dbReference type="EMBL" id="PFG30863.1"/>
    </source>
</evidence>
<evidence type="ECO:0000256" key="1">
    <source>
        <dbReference type="SAM" id="Phobius"/>
    </source>
</evidence>
<dbReference type="Proteomes" id="UP000221369">
    <property type="component" value="Unassembled WGS sequence"/>
</dbReference>
<organism evidence="3 4">
    <name type="scientific">Paramicrobacterium agarici</name>
    <dbReference type="NCBI Taxonomy" id="630514"/>
    <lineage>
        <taxon>Bacteria</taxon>
        <taxon>Bacillati</taxon>
        <taxon>Actinomycetota</taxon>
        <taxon>Actinomycetes</taxon>
        <taxon>Micrococcales</taxon>
        <taxon>Microbacteriaceae</taxon>
        <taxon>Paramicrobacterium</taxon>
    </lineage>
</organism>
<sequence length="214" mass="22141">MVTMPKETSSAPRSTRRRFWFDPRFVIGLVLVVVSVAGVWFVVDSSDKTVPVYAASSTLPAGSPLSVDDLTVSRVSLGSLDGEYIREGDLPEGRLVISRTIGNGELVPASAVVAAVESSVSAVVIEIRGELPESVAVGARVDVWAAAPDEQNGFGQPTVIVDGAVVARVSSDDAMVGQQSTSVEILVPKGDVATLLSAQANGHALSLVPEASAS</sequence>
<dbReference type="EMBL" id="PDJE01000001">
    <property type="protein sequence ID" value="PFG30863.1"/>
    <property type="molecule type" value="Genomic_DNA"/>
</dbReference>
<comment type="caution">
    <text evidence="3">The sequence shown here is derived from an EMBL/GenBank/DDBJ whole genome shotgun (WGS) entry which is preliminary data.</text>
</comment>
<dbReference type="Pfam" id="PF08666">
    <property type="entry name" value="SAF"/>
    <property type="match status" value="1"/>
</dbReference>
<feature type="domain" description="SAF" evidence="2">
    <location>
        <begin position="50"/>
        <end position="113"/>
    </location>
</feature>
<evidence type="ECO:0000259" key="2">
    <source>
        <dbReference type="SMART" id="SM00858"/>
    </source>
</evidence>
<dbReference type="SMART" id="SM00858">
    <property type="entry name" value="SAF"/>
    <property type="match status" value="1"/>
</dbReference>
<keyword evidence="1" id="KW-1133">Transmembrane helix</keyword>
<name>A0A2A9DW86_9MICO</name>